<keyword evidence="3" id="KW-1185">Reference proteome</keyword>
<evidence type="ECO:0000313" key="2">
    <source>
        <dbReference type="EMBL" id="MCH6269082.1"/>
    </source>
</evidence>
<reference evidence="2 3" key="1">
    <citation type="submission" date="2022-03" db="EMBL/GenBank/DDBJ databases">
        <title>Novel Bacillus species.</title>
        <authorList>
            <person name="Liu G."/>
        </authorList>
    </citation>
    <scope>NUCLEOTIDE SEQUENCE [LARGE SCALE GENOMIC DNA]</scope>
    <source>
        <strain evidence="2 3">FJAT-50051</strain>
    </source>
</reference>
<dbReference type="GO" id="GO:0005737">
    <property type="term" value="C:cytoplasm"/>
    <property type="evidence" value="ECO:0007669"/>
    <property type="project" value="InterPro"/>
</dbReference>
<dbReference type="Gene3D" id="3.90.1150.10">
    <property type="entry name" value="Aspartate Aminotransferase, domain 1"/>
    <property type="match status" value="1"/>
</dbReference>
<name>A0A9J6MZC5_9BACI</name>
<dbReference type="Proteomes" id="UP000677265">
    <property type="component" value="Unassembled WGS sequence"/>
</dbReference>
<keyword evidence="1" id="KW-0663">Pyridoxal phosphate</keyword>
<proteinExistence type="predicted"/>
<dbReference type="GO" id="GO:0030429">
    <property type="term" value="F:kynureninase activity"/>
    <property type="evidence" value="ECO:0007669"/>
    <property type="project" value="InterPro"/>
</dbReference>
<dbReference type="GO" id="GO:0030170">
    <property type="term" value="F:pyridoxal phosphate binding"/>
    <property type="evidence" value="ECO:0007669"/>
    <property type="project" value="InterPro"/>
</dbReference>
<comment type="caution">
    <text evidence="2">The sequence shown here is derived from an EMBL/GenBank/DDBJ whole genome shotgun (WGS) entry which is preliminary data.</text>
</comment>
<feature type="non-terminal residue" evidence="2">
    <location>
        <position position="1"/>
    </location>
</feature>
<accession>A0A9J6MZC5</accession>
<evidence type="ECO:0000256" key="1">
    <source>
        <dbReference type="ARBA" id="ARBA00022898"/>
    </source>
</evidence>
<dbReference type="InterPro" id="IPR010111">
    <property type="entry name" value="Kynureninase"/>
</dbReference>
<dbReference type="Pfam" id="PF22580">
    <property type="entry name" value="KYNU_C"/>
    <property type="match status" value="1"/>
</dbReference>
<dbReference type="AlphaFoldDB" id="A0A9J6MZC5"/>
<gene>
    <name evidence="2" type="ORF">KHB02_026490</name>
</gene>
<dbReference type="GO" id="GO:0006569">
    <property type="term" value="P:L-tryptophan catabolic process"/>
    <property type="evidence" value="ECO:0007669"/>
    <property type="project" value="InterPro"/>
</dbReference>
<evidence type="ECO:0000313" key="3">
    <source>
        <dbReference type="Proteomes" id="UP000677265"/>
    </source>
</evidence>
<dbReference type="InterPro" id="IPR015422">
    <property type="entry name" value="PyrdxlP-dep_Trfase_small"/>
</dbReference>
<dbReference type="GO" id="GO:0009435">
    <property type="term" value="P:NAD+ biosynthetic process"/>
    <property type="evidence" value="ECO:0007669"/>
    <property type="project" value="InterPro"/>
</dbReference>
<protein>
    <submittedName>
        <fullName evidence="2">Kynureninase</fullName>
    </submittedName>
</protein>
<sequence>RAPNIIRLAPVALYNTFEEVWKVVQVLKIIMSEKQYEKFANERDIVA</sequence>
<organism evidence="2 3">
    <name type="scientific">Neobacillus citreus</name>
    <dbReference type="NCBI Taxonomy" id="2833578"/>
    <lineage>
        <taxon>Bacteria</taxon>
        <taxon>Bacillati</taxon>
        <taxon>Bacillota</taxon>
        <taxon>Bacilli</taxon>
        <taxon>Bacillales</taxon>
        <taxon>Bacillaceae</taxon>
        <taxon>Neobacillus</taxon>
    </lineage>
</organism>
<dbReference type="EMBL" id="JAGYPE020000079">
    <property type="protein sequence ID" value="MCH6269082.1"/>
    <property type="molecule type" value="Genomic_DNA"/>
</dbReference>